<dbReference type="Pfam" id="PF14765">
    <property type="entry name" value="PS-DH"/>
    <property type="match status" value="2"/>
</dbReference>
<dbReference type="NCBIfam" id="NF045894">
    <property type="entry name" value="PKS_plus_SDR"/>
    <property type="match status" value="1"/>
</dbReference>
<evidence type="ECO:0000313" key="19">
    <source>
        <dbReference type="Proteomes" id="UP000320876"/>
    </source>
</evidence>
<evidence type="ECO:0000313" key="18">
    <source>
        <dbReference type="EMBL" id="TQJ00402.1"/>
    </source>
</evidence>
<feature type="active site" description="Proton donor; for dehydratase activity" evidence="14">
    <location>
        <position position="2782"/>
    </location>
</feature>
<dbReference type="Gene3D" id="3.40.47.10">
    <property type="match status" value="4"/>
</dbReference>
<dbReference type="Proteomes" id="UP000320876">
    <property type="component" value="Unassembled WGS sequence"/>
</dbReference>
<dbReference type="Pfam" id="PF08990">
    <property type="entry name" value="Docking"/>
    <property type="match status" value="1"/>
</dbReference>
<dbReference type="InterPro" id="IPR036291">
    <property type="entry name" value="NAD(P)-bd_dom_sf"/>
</dbReference>
<feature type="domain" description="Ketosynthase family 3 (KS3)" evidence="16">
    <location>
        <begin position="34"/>
        <end position="446"/>
    </location>
</feature>
<evidence type="ECO:0000256" key="6">
    <source>
        <dbReference type="ARBA" id="ARBA00023194"/>
    </source>
</evidence>
<dbReference type="InterPro" id="IPR015083">
    <property type="entry name" value="NorB/c/GfsB-D-like_docking"/>
</dbReference>
<dbReference type="SMART" id="SM00822">
    <property type="entry name" value="PKS_KR"/>
    <property type="match status" value="4"/>
</dbReference>
<dbReference type="Pfam" id="PF21089">
    <property type="entry name" value="PKS_DH_N"/>
    <property type="match status" value="2"/>
</dbReference>
<comment type="function">
    <text evidence="10">Involved in the biosynthesis of antibiotic erythromycin via the biosynthesis of its aglycone precursor, 6-deoxyerythronolide B (6-dEB).</text>
</comment>
<dbReference type="InterPro" id="IPR009081">
    <property type="entry name" value="PP-bd_ACP"/>
</dbReference>
<evidence type="ECO:0000259" key="17">
    <source>
        <dbReference type="PROSITE" id="PS52019"/>
    </source>
</evidence>
<dbReference type="InterPro" id="IPR020841">
    <property type="entry name" value="PKS_Beta-ketoAc_synthase_dom"/>
</dbReference>
<dbReference type="InterPro" id="IPR013968">
    <property type="entry name" value="PKS_KR"/>
</dbReference>
<dbReference type="SUPFAM" id="SSF51735">
    <property type="entry name" value="NAD(P)-binding Rossmann-fold domains"/>
    <property type="match status" value="8"/>
</dbReference>
<dbReference type="SUPFAM" id="SSF47336">
    <property type="entry name" value="ACP-like"/>
    <property type="match status" value="4"/>
</dbReference>
<feature type="domain" description="Ketosynthase family 3 (KS3)" evidence="16">
    <location>
        <begin position="1719"/>
        <end position="2140"/>
    </location>
</feature>
<dbReference type="PROSITE" id="PS52004">
    <property type="entry name" value="KS3_2"/>
    <property type="match status" value="4"/>
</dbReference>
<dbReference type="InterPro" id="IPR057326">
    <property type="entry name" value="KR_dom"/>
</dbReference>
<feature type="domain" description="PKS/mFAS DH" evidence="17">
    <location>
        <begin position="904"/>
        <end position="1177"/>
    </location>
</feature>
<dbReference type="CDD" id="cd00833">
    <property type="entry name" value="PKS"/>
    <property type="match status" value="4"/>
</dbReference>
<feature type="domain" description="PKS/mFAS DH" evidence="17">
    <location>
        <begin position="2586"/>
        <end position="2858"/>
    </location>
</feature>
<dbReference type="SMART" id="SM00823">
    <property type="entry name" value="PKS_PP"/>
    <property type="match status" value="4"/>
</dbReference>
<feature type="active site" description="Proton donor; for dehydratase activity" evidence="14">
    <location>
        <position position="1100"/>
    </location>
</feature>
<dbReference type="Pfam" id="PF16197">
    <property type="entry name" value="KAsynt_C_assoc"/>
    <property type="match status" value="4"/>
</dbReference>
<dbReference type="PROSITE" id="PS50075">
    <property type="entry name" value="CARRIER"/>
    <property type="match status" value="4"/>
</dbReference>
<dbReference type="FunFam" id="1.10.1200.10:FF:000007">
    <property type="entry name" value="Probable polyketide synthase pks17"/>
    <property type="match status" value="1"/>
</dbReference>
<dbReference type="InterPro" id="IPR014031">
    <property type="entry name" value="Ketoacyl_synth_C"/>
</dbReference>
<feature type="active site" description="Proton acceptor; for dehydratase activity" evidence="14">
    <location>
        <position position="936"/>
    </location>
</feature>
<dbReference type="SMART" id="SM00827">
    <property type="entry name" value="PKS_AT"/>
    <property type="match status" value="4"/>
</dbReference>
<dbReference type="InterPro" id="IPR042104">
    <property type="entry name" value="PKS_dehydratase_sf"/>
</dbReference>
<feature type="domain" description="Carrier" evidence="15">
    <location>
        <begin position="3328"/>
        <end position="3403"/>
    </location>
</feature>
<dbReference type="PROSITE" id="PS00606">
    <property type="entry name" value="KS3_1"/>
    <property type="match status" value="4"/>
</dbReference>
<dbReference type="Pfam" id="PF00698">
    <property type="entry name" value="Acyl_transf_1"/>
    <property type="match status" value="4"/>
</dbReference>
<comment type="pathway">
    <text evidence="11">Antibiotic biosynthesis; erythromycin biosynthesis.</text>
</comment>
<dbReference type="Pfam" id="PF18369">
    <property type="entry name" value="PKS_DE"/>
    <property type="match status" value="1"/>
</dbReference>
<feature type="domain" description="Ketosynthase family 3 (KS3)" evidence="16">
    <location>
        <begin position="3424"/>
        <end position="3835"/>
    </location>
</feature>
<reference evidence="18 19" key="1">
    <citation type="submission" date="2019-06" db="EMBL/GenBank/DDBJ databases">
        <title>Sequencing the genomes of 1000 actinobacteria strains.</title>
        <authorList>
            <person name="Klenk H.-P."/>
        </authorList>
    </citation>
    <scope>NUCLEOTIDE SEQUENCE [LARGE SCALE GENOMIC DNA]</scope>
    <source>
        <strain evidence="18 19">DSM 45679</strain>
    </source>
</reference>
<dbReference type="InterPro" id="IPR049900">
    <property type="entry name" value="PKS_mFAS_DH"/>
</dbReference>
<comment type="cofactor">
    <cofactor evidence="1">
        <name>pantetheine 4'-phosphate</name>
        <dbReference type="ChEBI" id="CHEBI:47942"/>
    </cofactor>
</comment>
<keyword evidence="4 18" id="KW-0808">Transferase</keyword>
<dbReference type="InterPro" id="IPR041618">
    <property type="entry name" value="PKS_DE"/>
</dbReference>
<dbReference type="Gene3D" id="3.40.366.10">
    <property type="entry name" value="Malonyl-Coenzyme A Acyl Carrier Protein, domain 2"/>
    <property type="match status" value="4"/>
</dbReference>
<dbReference type="InterPro" id="IPR020807">
    <property type="entry name" value="PKS_DH"/>
</dbReference>
<evidence type="ECO:0000256" key="13">
    <source>
        <dbReference type="ARBA" id="ARBA00066981"/>
    </source>
</evidence>
<dbReference type="Pfam" id="PF22953">
    <property type="entry name" value="SpnB_Rossmann"/>
    <property type="match status" value="2"/>
</dbReference>
<keyword evidence="5" id="KW-0677">Repeat</keyword>
<dbReference type="GO" id="GO:0006633">
    <property type="term" value="P:fatty acid biosynthetic process"/>
    <property type="evidence" value="ECO:0007669"/>
    <property type="project" value="InterPro"/>
</dbReference>
<dbReference type="GO" id="GO:0004312">
    <property type="term" value="F:fatty acid synthase activity"/>
    <property type="evidence" value="ECO:0007669"/>
    <property type="project" value="TreeGrafter"/>
</dbReference>
<comment type="subunit">
    <text evidence="12">Homodimer. Erythronolide synthase is composed of EryAI, EryAII and EryAIII multimodular (2 modules) polypeptides each coding for a functional synthase subunit which participates in 2 of the six FAS-like elongation steps required for formation of the polyketide. Module 1, 2, 3, 4, 5, and 6 participating in biosynthesis steps 1, 2, 3, 4, 5, and 6, respectively.</text>
</comment>
<organism evidence="18 19">
    <name type="scientific">Amycolatopsis cihanbeyliensis</name>
    <dbReference type="NCBI Taxonomy" id="1128664"/>
    <lineage>
        <taxon>Bacteria</taxon>
        <taxon>Bacillati</taxon>
        <taxon>Actinomycetota</taxon>
        <taxon>Actinomycetes</taxon>
        <taxon>Pseudonocardiales</taxon>
        <taxon>Pseudonocardiaceae</taxon>
        <taxon>Amycolatopsis</taxon>
    </lineage>
</organism>
<dbReference type="InterPro" id="IPR006162">
    <property type="entry name" value="Ppantetheine_attach_site"/>
</dbReference>
<dbReference type="InterPro" id="IPR016035">
    <property type="entry name" value="Acyl_Trfase/lysoPLipase"/>
</dbReference>
<keyword evidence="19" id="KW-1185">Reference proteome</keyword>
<feature type="active site" description="Proton acceptor; for dehydratase activity" evidence="14">
    <location>
        <position position="2618"/>
    </location>
</feature>
<keyword evidence="7" id="KW-0511">Multifunctional enzyme</keyword>
<dbReference type="InterPro" id="IPR016036">
    <property type="entry name" value="Malonyl_transacylase_ACP-bd"/>
</dbReference>
<dbReference type="SUPFAM" id="SSF52151">
    <property type="entry name" value="FabD/lysophospholipase-like"/>
    <property type="match status" value="4"/>
</dbReference>
<evidence type="ECO:0000256" key="9">
    <source>
        <dbReference type="ARBA" id="ARBA00052442"/>
    </source>
</evidence>
<dbReference type="RefSeq" id="WP_246076170.1">
    <property type="nucleotide sequence ID" value="NZ_VFML01000001.1"/>
</dbReference>
<dbReference type="Gene3D" id="1.10.1200.10">
    <property type="entry name" value="ACP-like"/>
    <property type="match status" value="4"/>
</dbReference>
<protein>
    <recommendedName>
        <fullName evidence="13">6-deoxyerythronolide-B synthase</fullName>
        <ecNumber evidence="13">2.3.1.94</ecNumber>
    </recommendedName>
</protein>
<dbReference type="InterPro" id="IPR020806">
    <property type="entry name" value="PKS_PP-bd"/>
</dbReference>
<evidence type="ECO:0000256" key="8">
    <source>
        <dbReference type="ARBA" id="ARBA00023315"/>
    </source>
</evidence>
<dbReference type="EC" id="2.3.1.94" evidence="13"/>
<dbReference type="CDD" id="cd08956">
    <property type="entry name" value="KR_3_FAS_SDR_x"/>
    <property type="match status" value="3"/>
</dbReference>
<evidence type="ECO:0000256" key="3">
    <source>
        <dbReference type="ARBA" id="ARBA00022553"/>
    </source>
</evidence>
<dbReference type="FunFam" id="3.40.366.10:FF:000002">
    <property type="entry name" value="Probable polyketide synthase 2"/>
    <property type="match status" value="1"/>
</dbReference>
<dbReference type="Pfam" id="PF00550">
    <property type="entry name" value="PP-binding"/>
    <property type="match status" value="4"/>
</dbReference>
<dbReference type="SMART" id="SM01294">
    <property type="entry name" value="PKS_PP_betabranch"/>
    <property type="match status" value="3"/>
</dbReference>
<dbReference type="InterPro" id="IPR050091">
    <property type="entry name" value="PKS_NRPS_Biosynth_Enz"/>
</dbReference>
<feature type="domain" description="Carrier" evidence="15">
    <location>
        <begin position="6278"/>
        <end position="6353"/>
    </location>
</feature>
<feature type="region of interest" description="N-terminal hotdog fold" evidence="14">
    <location>
        <begin position="904"/>
        <end position="1028"/>
    </location>
</feature>
<accession>A0A542DBF5</accession>
<evidence type="ECO:0000259" key="16">
    <source>
        <dbReference type="PROSITE" id="PS52004"/>
    </source>
</evidence>
<feature type="domain" description="Carrier" evidence="15">
    <location>
        <begin position="1621"/>
        <end position="1699"/>
    </location>
</feature>
<dbReference type="EMBL" id="VFML01000001">
    <property type="protein sequence ID" value="TQJ00402.1"/>
    <property type="molecule type" value="Genomic_DNA"/>
</dbReference>
<dbReference type="FunFam" id="3.40.47.10:FF:000019">
    <property type="entry name" value="Polyketide synthase type I"/>
    <property type="match status" value="4"/>
</dbReference>
<feature type="region of interest" description="C-terminal hotdog fold" evidence="14">
    <location>
        <begin position="2724"/>
        <end position="2858"/>
    </location>
</feature>
<gene>
    <name evidence="18" type="ORF">FB471_0017</name>
</gene>
<evidence type="ECO:0000256" key="10">
    <source>
        <dbReference type="ARBA" id="ARBA00060158"/>
    </source>
</evidence>
<dbReference type="Pfam" id="PF02801">
    <property type="entry name" value="Ketoacyl-synt_C"/>
    <property type="match status" value="4"/>
</dbReference>
<feature type="domain" description="Ketosynthase family 3 (KS3)" evidence="16">
    <location>
        <begin position="4934"/>
        <end position="5355"/>
    </location>
</feature>
<dbReference type="GO" id="GO:0033068">
    <property type="term" value="P:macrolide biosynthetic process"/>
    <property type="evidence" value="ECO:0007669"/>
    <property type="project" value="UniProtKB-ARBA"/>
</dbReference>
<dbReference type="InterPro" id="IPR018201">
    <property type="entry name" value="Ketoacyl_synth_AS"/>
</dbReference>
<keyword evidence="2" id="KW-0596">Phosphopantetheine</keyword>
<dbReference type="Pfam" id="PF00109">
    <property type="entry name" value="ketoacyl-synt"/>
    <property type="match status" value="4"/>
</dbReference>
<evidence type="ECO:0000256" key="11">
    <source>
        <dbReference type="ARBA" id="ARBA00060622"/>
    </source>
</evidence>
<dbReference type="PANTHER" id="PTHR43775">
    <property type="entry name" value="FATTY ACID SYNTHASE"/>
    <property type="match status" value="1"/>
</dbReference>
<dbReference type="PANTHER" id="PTHR43775:SF51">
    <property type="entry name" value="INACTIVE PHENOLPHTHIOCEROL SYNTHESIS POLYKETIDE SYNTHASE TYPE I PKS1-RELATED"/>
    <property type="match status" value="1"/>
</dbReference>
<dbReference type="InterPro" id="IPR001227">
    <property type="entry name" value="Ac_transferase_dom_sf"/>
</dbReference>
<name>A0A542DBF5_AMYCI</name>
<dbReference type="PROSITE" id="PS00012">
    <property type="entry name" value="PHOSPHOPANTETHEINE"/>
    <property type="match status" value="3"/>
</dbReference>
<comment type="caution">
    <text evidence="18">The sequence shown here is derived from an EMBL/GenBank/DDBJ whole genome shotgun (WGS) entry which is preliminary data.</text>
</comment>
<proteinExistence type="predicted"/>
<dbReference type="PROSITE" id="PS52019">
    <property type="entry name" value="PKS_MFAS_DH"/>
    <property type="match status" value="2"/>
</dbReference>
<comment type="catalytic activity">
    <reaction evidence="9">
        <text>6 (S)-methylmalonyl-CoA + propanoyl-CoA + 6 NADPH + 12 H(+) = 6-deoxyerythronolide B + 6 CO2 + 6 NADP(+) + 7 CoA + H2O</text>
        <dbReference type="Rhea" id="RHEA:23068"/>
        <dbReference type="ChEBI" id="CHEBI:15377"/>
        <dbReference type="ChEBI" id="CHEBI:15378"/>
        <dbReference type="ChEBI" id="CHEBI:16089"/>
        <dbReference type="ChEBI" id="CHEBI:16526"/>
        <dbReference type="ChEBI" id="CHEBI:57287"/>
        <dbReference type="ChEBI" id="CHEBI:57327"/>
        <dbReference type="ChEBI" id="CHEBI:57392"/>
        <dbReference type="ChEBI" id="CHEBI:57783"/>
        <dbReference type="ChEBI" id="CHEBI:58349"/>
        <dbReference type="EC" id="2.3.1.94"/>
    </reaction>
</comment>
<dbReference type="InterPro" id="IPR049552">
    <property type="entry name" value="PKS_DH_N"/>
</dbReference>
<evidence type="ECO:0000256" key="2">
    <source>
        <dbReference type="ARBA" id="ARBA00022450"/>
    </source>
</evidence>
<dbReference type="GO" id="GO:0031177">
    <property type="term" value="F:phosphopantetheine binding"/>
    <property type="evidence" value="ECO:0007669"/>
    <property type="project" value="InterPro"/>
</dbReference>
<sequence length="6433" mass="669681">MPEDQDRVVDYLRRVTVDLSRARQRVEELEYRNHEPIAIVGMGCRYPGGVGSPEDLWRLVHGGVDAISTFPRDRGWRTGDTSGPGLGGFLDGAAEFDPAFFGMSPREAMSTDAQHRLLLEVSWEALEHARFDPHSLRGSRTGVFAGIIYGDYGTLLDPDDFRGYQGTGSAQSLGSGRVAYTLGLEGPAVSVDTACSSSLVSLHLAIRSLRSGECSLALAGGVTVMSTPAPFTEFARHGGLAADGRCKAFSDAADGTGWSEGVGVLVLERLSDAERNGHRVLAVVRGSAVNSDGASNGLTAPNGPAQQRVIEDALGDAGLSTQDVDVVEAHGTGTRLGDPIEAQALLATYGQDRQTPLLLGSVKSNLGHTLAAAGVAGVIKMVQAMRYGVAPRTLHAEEPSSHVDWSVGAVELLAGAVGWPESGRVRRAGVSSFGISGTNAHVVLEAADAAEAAEPTDPDGTRRPTVVPWVVSARSASGLRAQAGRLRARLDAGTSDAADIGLSLGLTRSAFEHRAVVLAGDQPAALRSLTAIAEGDADPAVIQGSTVTGKTAFVFSGQGSQRLGMGRELYGRFSVFAEAFDEVVAELGVSVREVVWGEDAEVLMGTGCAQPALFAVEVALCRLLGSWGVRPDVVVGHSVGELAAAQVAGVLSLRDACVVVSARARLMQALPADSGVMVAVGAGVDVVAPLLVEGVSVAAVNAPGSVVLSGEREAVGEVVAGLVREGYRTRYLLVSHAFHSPLMEPMLAEFGEVVRGVSPGFGEVPVVSTGPVGEEFGSVGYWVRQVRERVRFADAVRALVESGVTRFVEVGPDGSLCAAVQESAPEALVVPVLRSEGGEEEAVVRGLARLHVGGVSVDWEGFFAGTGARVVDLPTYAFQHQHFWPAPLTARGDAGGLGLDTATHPLLGARTAIADSSGVLFTGRLSTATHPWLADHQVGGRTLLPGTALLELAMRAGDEVGCTRVAELTLLTPLALPDQDAVNVQVWVGAEDEPGTRPIGIYSRPAEIPEDEWTRHASGRLTTGERVGEFGPGEWPPSGATPLDLTGHYDRAAEDGFDYGPVFRGLRAAWQFGTEILAEVALPDQNREDGGFGLHPALLDAALHAIPFAFPEGTAGPGLPFRWEGASLHAVGAAVLRVRITPRAEGELALTAVDPDGSPVVSVDSLTLRPPAEITETVTRAEPVFTVAWSPLPPPPPSTAEPTVAVLGDGLDSVTDPVPDLVLLDLTGSATGEVVAATHRQTARVLHLAQQWLDEERFAPSRLVVMTRGALDGGDPAAAAVGGLLRSAAAEHPGRFVLLDIESEDDVALALPWLATANETQLAVRDGAVCAGRLRRTLPDPGSTWDRDGVVLLTGGTGGVGRELARHLAAQGFRHLVLAGRRGPAADGAQDLIGELACLGAEARLVSCDLGDRDAVRELVEQAGAARPLTAVVHAAGVTDDGVLAFQSPERLATVLHPKADAAWYLHEATRDMPLAGFVLFSSAAGVFGTPGQANYAAANAFLDGLATRRHRDGLPGLSLAWGAWTTGMAAEMSDVDRDRMARTGFRPLEIAEGLALFDRAVSTDATCLVAAPLDVRTLRAAPEIPPMLWELAGVRRRAASRGSATTEHLAKRLRGVPEAERFEVLSDVVCGRVASVLGYGDGFVVGSDVSFRELGFDSLTAVELRNELGAVTGLRLPATLVFDFPSVGGVVEFLLGELVGSGGAGESVVGVGAGAVSGDPVVVVGMGCRYPGGVNSPEDLWDLVLGEKDSISGFPTDRGWDLDTLFHPDPDHPGTSYTRSGGFLHDASGFDAGFFGMSPREAVATDAQQRLLLEVSWEALERAGIDPLGLRGSATGVFAGVMYSDYGTLLGGEFEGHQSTGSAPSVASGRVAYALGLEGPAVTVDTACSSSLVSLHLAVQALRLGECSLALAGGVTVMATPGTFVGFSRQGGLAPDGRCKAYGEGADGTGWSEGVGVLVLERLSDAVRNGRRVLAVVRGSAVNQDGASNGLTAPNGPAQQRVIRQALGSAGLSGVDVDVVEGHGTGTSLGDPIEVQALLATYGQGREVPLLLGSVKSNLGHTQAAAGVAGVIKMVLAMRYGVVPRSLHAEVPSSHVDWSVGAVELLAERAAWPEAGRARRAGVSSFGISGTNAHVVLEQGPVPVEAAAPVAGSVVVPWVVSAKSEAALTAQVGRLTAMLSTDPRPNPVDIGWSLVSGRSVFEHRAVLLVGGGGVAVEVARGVAGVGRTAFVFSGQGSQRLGMGRELYGRFSVFAEAFDEVVAELGVSVREVVWGEDAEVLMGTGCAQPALFAVEVALCRLLGSWGVRPDVVVGHSVGELAAAQVAGVLSLRDACAVVGARARLMQALPADIGAMVAVRAGEREIQPLLESYPGRVSVAAVNAPGSVVLSGEREAVEAIVAVLVGRGYRVRYLSVSHAFHSPLMEPMLAEFARAIDGITVERAGIPVLPTAAEGSGGFGSVEYWVRQVRQPVRFADTVEALGERGVGTVLEVGPDGSLCAAVQETLPEATVLPVLRSEVGEEEAVVRGLARLYVGGVSVDWAGFFAGTGARVVDLPTYAFQHQHFWPAPSTARGDAGGLGLDTATHPLLGGAVELADESGVLLTGVLSPRTHPWLADHAVGGRILFPGTGFLELAVHAGDQVGCDRVEELTLGAPLVLPAQGRVRLQVRVGPPDEHGRRPLTIHARQESAQDSPWTRHADGVLTTTDPATEPAVPDTNWPPPDAEPVDMSGLYEWFAGAGYAYGPLFRGLRAAWRRAGEVLAEVALPDGDADGFGLHPAVLDAALHALAATRPWTGEQRLPFAWEGVTLHASGASLLRVRLTDRDGDGVAIAAADAAGEPVVTIDALRDRVVDGTELGASADPARDTLFTLDWTPAPEPGAGPPAPVAVLGEHPADWALPPDTIHGADLPELADLAAAGTLPGTVLAHLAADPAEVVTGAHRVTTDLLALAQRWLADDRLAGTRLVLVTGGAEHDDNLPAAAARGLLRTAMSEHPDRFGLLDLTTGADLGTALCHLPTGDEPRIAVRDGRTFLPRLRRAPAAGATAGWDLDGTVLITGGTGGLGRLLARHLAGQGFRRLLLTSRRGPDAEGAAELLAELRASGAEATILARDLTDRDTVEHLIAEAPALTAVIHAAGVLDDGVVAALTPDRVRAVLAPKVDAAWYLHEATRDVPLAGFVLFSSAAGVFGTPGQANYAAANAFLDGLAERRRRDGLPGLSLAWGAWAAREGLTGGLSDADWERAARAGLRPLPVERGLELFDTAVRTDRDAATLVATPLDLPALRQRREVLPLLRGLAGPRRRVAAGEAITAGGLRERLRDLSEGQRFGAVRDVVCGRVASVLGLGDGDEVGVGLSFRELGFDSLTAVELRNELGAVTGLRLPATLVFDFPSVGGVVEFLVRELVGSSGGAGGAGGSADVGVVSGDPVVVVGMGCRFPGGVDSPDDLWRLVSEGVDAITGFPADRNWDVAGRTSTTSGGFLHDASGFDADFFGMSPREAVATDAQQRLLLEVSWEALERAGIDPRALRGSPTGVFAGVMYSDYATLLGAEFEGHQGTGSASSVASGRVAYTLGLEGPAVSVDTACSSSLVALHWAAQALRSGECSLALAGGVTVMSTPNTFVEFTKQGGLAPDGRCKAFGDSADGVAWSEGIGMLVLERLSDAERNGHRVLAVVRGAAVNQDGASNGLTAPNGPAQQRVIRQALASAGLSGTDVDVVEGHGTGTPLGDPIEAQALLATYGQDRETPLLLGSVKSNLGHTQAAAGVAGVIKAVQAMRHGVAPRSLHAEEPSSRIDWSAGKVELLAEQVAWPEVDRPRRAAVSSFGISGTNAHIILERPEPRDSGTPADPVVEAAPVPWVLSGRTEPALRAQATNLVAAARESPEWTPQDVGRALLGRTGFEHRAVIIGAERDRLLAAAATIGTGRPDTGVVEGTADLAGSGVVFVFPGQGAQWPGMGARLLAESPVFAERMAECERALAPWVDWSPTEVLRGAEGAPPLDRVDVVQPVSFAMMVSLAGLWRSCGVRPDAVVGHSQGEIAAAVVAGALSLEDGARVVAVRSGAIARRLAGGGGMLSIALPAEEVAARLPEGERVSIAAVNAPGSVVVSGEGEALDELAATLTGDGVRTRRIAVDYASHSTQVELLHDTLPGELAGIEPRPARVPFHSTVTGEWLDGPEVDAGYWYRNLRHTVAFEPAVRALLDQRYRMFVEIGPHPVLTPGIQETIDTTGVPAATGATLRREDGGLDRWLTSLAELYVRGLAVDWSACFARASTREVDLPTYPFQHERYWPEPAPIPAAEDGEAAFWSDLERQDLGSLAVGLGVDEESLGTVLPALASWRAARREDSALESWRYRVAWRPVRGGTAPVLTGTWLLVTTDDVPDGAVREALASHGAEVRGVTLDPSRADRETVAGTIGGPGDLAGVVSLLAMAEEPAAGRPAPTTGTALTLALVQALGDLGVPAPLWCLTRGAVSTGAGDRLDHPSQAQVLGLGYTAALEHPHRWGGLIDLPPTLDSRAGRRLAGILAGPDGEDQLAVRESGAYARRVVRAPEPGREPRRAWTPRDTTLVTGGTGVLGSFLARHLARQGAEHLVLVSRAGALASGAEDLAAELTELGTTVTIEACDMADRAAVAGLLDRLATGGHVLRNVFHIAGLVRLATLADTTAAEFAEALAAKVAGARHLDELLDPGTLDAFVLYSSTTGVWGSGEHAAYSAGNAYLEALARDRRDRGLPATCVSWGTWWDDLDRLPVQRIEGSGLVLMDPEPALRALRRALDEDETQLTVADIDWDRYHPVFTSSRPSRLFDEVPEVRALRRAAGGDRDTPAGGEFAAGLRALPEEEQRATLVELVRSQAALVLGHSTAEAVPAGRALREIGFDSVTAVDLRNRLSRATGLTLPATMVFDHPDATALAEFLRSLALGTATGTTAPAAVTTGNDEPVAIVAMSCRFPGGVGGPEDLWRLLTEGTDAISALPTDRGWDLDRLFGADPDAPGTSYARHGGFLAGAADFDAEFFGVSPREALTMDPQQRLLLETTWETFERAGIDPAGLRGGNVGTFVGASYQDYGTDPEPGDEGYVVTSTVASALSGRVAYLFGLEGPAVTVDTACSSSLVALHMAAQSVRGGESSLALAGGVTVMPTPRAFVAFSRQRAIAPDGRCKAFADTADGMSLAEGVGVLLVERLSEARRNGHPVLAVLRGSAVNSDGASNGLTAPNGPSQQRVIRQALANAELSTSDIDMVEAHGTGTALGDPIEAQALLATYGQDRESPLLLGSVKSNLGHTQAAAGVAGVIKAVLALRHGIAPRTLHVDAPSSHVDWSAGAVDLLTEERAWPERDRPRRAGVSSFGISGTNAHAILEQPEPEPHRAGPPSTPEVVPWVVSGRTESAARAQVERLLVATAESGADPVDVGWSLATGRSPLEHRIVLGWDGTRQTELAHGAGTGTRLVLLFPGQGAQRAGMGRELAARFPVFAKAWDEVCALLDPELPVPVARSLTEQDLLDGTEAAQPALFALEVALYRLVESLGIRPDALIGHSIGEIAAAHVAGALSLADACALVAARARLMGALPPGGAMVALPAAEAEVVALLSGLRDRVSIAAVNGPESVVLAGEEDAVAEVAARFPRSRRLRTSHAFHSPLMAPMLAEFRAALAGLDPREPRIPVISTVTGERAGPDWGSVDYWVEHVRHTVRFGDAITSAVAHGADAFLELGPDAVLTGPVADIAPDTPTVPLLRRDRGEELAAVTALARLHCAGIHLDWAGLFAETGASRVDLPTYPFQHQRFWLAPGGTAGQGAATPALGDALFEIRWPPVPERAAGAPTDRWAVLGDCPAAETLAWCGIPRRAETTVPELAAALPGAEPAPEVVLLPVEPGEQHPVAGAHDTVTGLLAQLRAWLAEDRFAHSRLVLLTRNAVPAGPGDEVTGLVAAGVWGLVRSAQAEHPGRFLLADLDGEQDSAAALVGALAAGGEPQLAARAGTVGAPRLTRLEFPAPDSGGRPAWRWPSTGTVLITGGTGALGSRLARHLVTRHGVRSLLLTSRQGPDAPGAGELAGELTTHGAQVRVVACDTADREQLSALLREIPAEHPLSGVAHLAGVLDDGVLTGLTAERVERVLRPKVDAAVHLDELTRDLDLSAFVLFSGFAGVLGSAGQAGYAAANAFLDALAHRRRALGLPAAAVAWGLWEQDTGMAGELGEADVARIRRSGLVPITTRHGLDLLDTAAAASTPLVVAAPLNLTALGAGTPPSLLRDLTGTTGQAATNGHGPPGAELARRLAGQDAERQHELLLELVSESAATVLGHRPATAVDRHRGFLELGMTSLNGVELRNLLTARTGLSLPTTLIFDHASPDELATHLRDLLSGEGAEPAAPALDELARLEAAVAETPVDPETRARLVRRLSAVLWTLRDGADRQENGAETGLRTASDEEMFALIDEELGLD</sequence>
<dbReference type="InterPro" id="IPR014043">
    <property type="entry name" value="Acyl_transferase_dom"/>
</dbReference>
<dbReference type="Gene3D" id="3.30.70.3290">
    <property type="match status" value="4"/>
</dbReference>
<dbReference type="Gene3D" id="3.40.50.720">
    <property type="entry name" value="NAD(P)-binding Rossmann-like Domain"/>
    <property type="match status" value="4"/>
</dbReference>
<dbReference type="InterPro" id="IPR049551">
    <property type="entry name" value="PKS_DH_C"/>
</dbReference>
<dbReference type="SUPFAM" id="SSF53901">
    <property type="entry name" value="Thiolase-like"/>
    <property type="match status" value="4"/>
</dbReference>
<dbReference type="Gene3D" id="3.10.129.110">
    <property type="entry name" value="Polyketide synthase dehydratase"/>
    <property type="match status" value="2"/>
</dbReference>
<feature type="region of interest" description="C-terminal hotdog fold" evidence="14">
    <location>
        <begin position="1040"/>
        <end position="1177"/>
    </location>
</feature>
<dbReference type="InterPro" id="IPR055123">
    <property type="entry name" value="SpnB-like_Rossmann"/>
</dbReference>
<dbReference type="SMART" id="SM00826">
    <property type="entry name" value="PKS_DH"/>
    <property type="match status" value="2"/>
</dbReference>
<dbReference type="GO" id="GO:0004315">
    <property type="term" value="F:3-oxoacyl-[acyl-carrier-protein] synthase activity"/>
    <property type="evidence" value="ECO:0007669"/>
    <property type="project" value="InterPro"/>
</dbReference>
<evidence type="ECO:0000256" key="1">
    <source>
        <dbReference type="ARBA" id="ARBA00001957"/>
    </source>
</evidence>
<keyword evidence="8" id="KW-0012">Acyltransferase</keyword>
<feature type="domain" description="Carrier" evidence="15">
    <location>
        <begin position="4841"/>
        <end position="4916"/>
    </location>
</feature>
<dbReference type="SUPFAM" id="SSF55048">
    <property type="entry name" value="Probable ACP-binding domain of malonyl-CoA ACP transacylase"/>
    <property type="match status" value="4"/>
</dbReference>
<evidence type="ECO:0000256" key="7">
    <source>
        <dbReference type="ARBA" id="ARBA00023268"/>
    </source>
</evidence>
<feature type="region of interest" description="N-terminal hotdog fold" evidence="14">
    <location>
        <begin position="2586"/>
        <end position="2710"/>
    </location>
</feature>
<dbReference type="InterPro" id="IPR016039">
    <property type="entry name" value="Thiolase-like"/>
</dbReference>
<evidence type="ECO:0000256" key="12">
    <source>
        <dbReference type="ARBA" id="ARBA00063272"/>
    </source>
</evidence>
<dbReference type="GO" id="GO:0047879">
    <property type="term" value="F:erythronolide synthase activity"/>
    <property type="evidence" value="ECO:0007669"/>
    <property type="project" value="UniProtKB-EC"/>
</dbReference>
<dbReference type="InterPro" id="IPR032821">
    <property type="entry name" value="PKS_assoc"/>
</dbReference>
<dbReference type="SMART" id="SM00825">
    <property type="entry name" value="PKS_KS"/>
    <property type="match status" value="4"/>
</dbReference>
<dbReference type="InterPro" id="IPR014030">
    <property type="entry name" value="Ketoacyl_synth_N"/>
</dbReference>
<keyword evidence="3" id="KW-0597">Phosphoprotein</keyword>
<dbReference type="Pfam" id="PF08659">
    <property type="entry name" value="KR"/>
    <property type="match status" value="4"/>
</dbReference>
<evidence type="ECO:0000259" key="15">
    <source>
        <dbReference type="PROSITE" id="PS50075"/>
    </source>
</evidence>
<evidence type="ECO:0000256" key="5">
    <source>
        <dbReference type="ARBA" id="ARBA00022737"/>
    </source>
</evidence>
<dbReference type="InterPro" id="IPR036736">
    <property type="entry name" value="ACP-like_sf"/>
</dbReference>
<keyword evidence="6" id="KW-0045">Antibiotic biosynthesis</keyword>
<dbReference type="CDD" id="cd08952">
    <property type="entry name" value="KR_1_SDR_x"/>
    <property type="match status" value="1"/>
</dbReference>
<evidence type="ECO:0000256" key="14">
    <source>
        <dbReference type="PROSITE-ProRule" id="PRU01363"/>
    </source>
</evidence>
<evidence type="ECO:0000256" key="4">
    <source>
        <dbReference type="ARBA" id="ARBA00022679"/>
    </source>
</evidence>